<dbReference type="Proteomes" id="UP001067231">
    <property type="component" value="Unassembled WGS sequence"/>
</dbReference>
<dbReference type="AlphaFoldDB" id="A0A9D5DH47"/>
<sequence>MELGNDMLISASGRFKCSYPMYVVDHSNKTIYSWNYVDNCNYIYIVRQSSCKKRENVFESITFNHFCKNIVSINLNSCRALKGETLQIHENTLLVKNTSKYRQMFEFITLKTKIIIGIVIHAIILLIALLFTRNRRYNMTIKICKYAKTECFNIKSPCEISTKVRVFCL</sequence>
<evidence type="ECO:0000256" key="1">
    <source>
        <dbReference type="SAM" id="Phobius"/>
    </source>
</evidence>
<feature type="transmembrane region" description="Helical" evidence="1">
    <location>
        <begin position="114"/>
        <end position="132"/>
    </location>
</feature>
<evidence type="ECO:0000313" key="2">
    <source>
        <dbReference type="EMBL" id="KAJ1609936.1"/>
    </source>
</evidence>
<accession>A0A9D5DH47</accession>
<comment type="caution">
    <text evidence="2">The sequence shown here is derived from an EMBL/GenBank/DDBJ whole genome shotgun (WGS) entry which is preliminary data.</text>
</comment>
<dbReference type="OrthoDB" id="343922at2759"/>
<proteinExistence type="predicted"/>
<gene>
    <name evidence="2" type="ORF">OJ253_1377</name>
</gene>
<protein>
    <submittedName>
        <fullName evidence="2">Uncharacterized protein</fullName>
    </submittedName>
</protein>
<keyword evidence="1" id="KW-1133">Transmembrane helix</keyword>
<keyword evidence="1" id="KW-0812">Transmembrane</keyword>
<name>A0A9D5DH47_9CRYT</name>
<dbReference type="EMBL" id="JAPCXC010000029">
    <property type="protein sequence ID" value="KAJ1609936.1"/>
    <property type="molecule type" value="Genomic_DNA"/>
</dbReference>
<reference evidence="2" key="1">
    <citation type="submission" date="2022-10" db="EMBL/GenBank/DDBJ databases">
        <title>Adaptive evolution leads to modifications in subtelomeric GC content in a zoonotic Cryptosporidium species.</title>
        <authorList>
            <person name="Li J."/>
            <person name="Feng Y."/>
            <person name="Xiao L."/>
        </authorList>
    </citation>
    <scope>NUCLEOTIDE SEQUENCE</scope>
    <source>
        <strain evidence="2">33844</strain>
    </source>
</reference>
<organism evidence="2">
    <name type="scientific">Cryptosporidium canis</name>
    <dbReference type="NCBI Taxonomy" id="195482"/>
    <lineage>
        <taxon>Eukaryota</taxon>
        <taxon>Sar</taxon>
        <taxon>Alveolata</taxon>
        <taxon>Apicomplexa</taxon>
        <taxon>Conoidasida</taxon>
        <taxon>Coccidia</taxon>
        <taxon>Eucoccidiorida</taxon>
        <taxon>Eimeriorina</taxon>
        <taxon>Cryptosporidiidae</taxon>
        <taxon>Cryptosporidium</taxon>
    </lineage>
</organism>
<keyword evidence="1" id="KW-0472">Membrane</keyword>